<evidence type="ECO:0000313" key="1">
    <source>
        <dbReference type="EMBL" id="VVE71670.1"/>
    </source>
</evidence>
<name>A0A5E5AHW3_9BURK</name>
<proteinExistence type="predicted"/>
<protein>
    <submittedName>
        <fullName evidence="1">Uncharacterized protein</fullName>
    </submittedName>
</protein>
<keyword evidence="2" id="KW-1185">Reference proteome</keyword>
<sequence length="95" mass="10591">MNDKLIQAKAQALVQEGIALYSGGDRRHPNRELNSGTVHELSHQQVVQGVIALLLQCNIASGSAGDIDLYKLNSLYLRELDVRRKVNEILQGRRL</sequence>
<dbReference type="AlphaFoldDB" id="A0A5E5AHW3"/>
<reference evidence="1 2" key="1">
    <citation type="submission" date="2019-08" db="EMBL/GenBank/DDBJ databases">
        <authorList>
            <person name="Peeters C."/>
        </authorList>
    </citation>
    <scope>NUCLEOTIDE SEQUENCE [LARGE SCALE GENOMIC DNA]</scope>
    <source>
        <strain evidence="1 2">LMG 31118</strain>
    </source>
</reference>
<dbReference type="Proteomes" id="UP000414136">
    <property type="component" value="Unassembled WGS sequence"/>
</dbReference>
<gene>
    <name evidence="1" type="ORF">PCA31118_03942</name>
</gene>
<dbReference type="OrthoDB" id="9155566at2"/>
<organism evidence="1 2">
    <name type="scientific">Pandoraea captiosa</name>
    <dbReference type="NCBI Taxonomy" id="2508302"/>
    <lineage>
        <taxon>Bacteria</taxon>
        <taxon>Pseudomonadati</taxon>
        <taxon>Pseudomonadota</taxon>
        <taxon>Betaproteobacteria</taxon>
        <taxon>Burkholderiales</taxon>
        <taxon>Burkholderiaceae</taxon>
        <taxon>Pandoraea</taxon>
    </lineage>
</organism>
<accession>A0A5E5AHW3</accession>
<dbReference type="EMBL" id="CABPSQ010000008">
    <property type="protein sequence ID" value="VVE71670.1"/>
    <property type="molecule type" value="Genomic_DNA"/>
</dbReference>
<evidence type="ECO:0000313" key="2">
    <source>
        <dbReference type="Proteomes" id="UP000414136"/>
    </source>
</evidence>
<dbReference type="RefSeq" id="WP_150626739.1">
    <property type="nucleotide sequence ID" value="NZ_CABPSQ010000008.1"/>
</dbReference>